<accession>E1YIK2</accession>
<dbReference type="GO" id="GO:0046872">
    <property type="term" value="F:metal ion binding"/>
    <property type="evidence" value="ECO:0007669"/>
    <property type="project" value="UniProtKB-KW"/>
</dbReference>
<comment type="caution">
    <text evidence="4">Lacks conserved residue(s) required for the propagation of feature annotation.</text>
</comment>
<dbReference type="Gene3D" id="2.30.40.10">
    <property type="entry name" value="Urease, subunit C, domain 1"/>
    <property type="match status" value="1"/>
</dbReference>
<dbReference type="InterPro" id="IPR006680">
    <property type="entry name" value="Amidohydro-rel"/>
</dbReference>
<dbReference type="GO" id="GO:0050270">
    <property type="term" value="F:S-adenosylhomocysteine deaminase activity"/>
    <property type="evidence" value="ECO:0007669"/>
    <property type="project" value="UniProtKB-UniRule"/>
</dbReference>
<comment type="cofactor">
    <cofactor evidence="4">
        <name>Zn(2+)</name>
        <dbReference type="ChEBI" id="CHEBI:29105"/>
    </cofactor>
    <text evidence="4">Binds 1 zinc ion per subunit.</text>
</comment>
<comment type="function">
    <text evidence="4">Catalyzes the deamination of 5-methylthioadenosine and S-adenosyl-L-homocysteine into 5-methylthioinosine and S-inosyl-L-homocysteine, respectively. Is also able to deaminate adenosine.</text>
</comment>
<dbReference type="Gene3D" id="3.20.20.140">
    <property type="entry name" value="Metal-dependent hydrolases"/>
    <property type="match status" value="1"/>
</dbReference>
<keyword evidence="2 4" id="KW-0378">Hydrolase</keyword>
<feature type="binding site" evidence="4">
    <location>
        <position position="224"/>
    </location>
    <ligand>
        <name>substrate</name>
    </ligand>
</feature>
<dbReference type="EC" id="3.5.4.31" evidence="4"/>
<organism evidence="6">
    <name type="scientific">uncultured Desulfobacterium sp</name>
    <dbReference type="NCBI Taxonomy" id="201089"/>
    <lineage>
        <taxon>Bacteria</taxon>
        <taxon>Pseudomonadati</taxon>
        <taxon>Thermodesulfobacteriota</taxon>
        <taxon>Desulfobacteria</taxon>
        <taxon>Desulfobacterales</taxon>
        <taxon>Desulfobacteriaceae</taxon>
        <taxon>Desulfobacterium</taxon>
        <taxon>environmental samples</taxon>
    </lineage>
</organism>
<comment type="catalytic activity">
    <reaction evidence="4">
        <text>S-adenosyl-L-homocysteine + H2O + H(+) = S-inosyl-L-homocysteine + NH4(+)</text>
        <dbReference type="Rhea" id="RHEA:20716"/>
        <dbReference type="ChEBI" id="CHEBI:15377"/>
        <dbReference type="ChEBI" id="CHEBI:15378"/>
        <dbReference type="ChEBI" id="CHEBI:28938"/>
        <dbReference type="ChEBI" id="CHEBI:57856"/>
        <dbReference type="ChEBI" id="CHEBI:57985"/>
        <dbReference type="EC" id="3.5.4.28"/>
    </reaction>
</comment>
<name>E1YIK2_9BACT</name>
<dbReference type="InterPro" id="IPR032466">
    <property type="entry name" value="Metal_Hydrolase"/>
</dbReference>
<evidence type="ECO:0000256" key="4">
    <source>
        <dbReference type="HAMAP-Rule" id="MF_01281"/>
    </source>
</evidence>
<dbReference type="Pfam" id="PF01979">
    <property type="entry name" value="Amidohydro_1"/>
    <property type="match status" value="1"/>
</dbReference>
<comment type="catalytic activity">
    <reaction evidence="4">
        <text>S-methyl-5'-thioadenosine + H2O + H(+) = S-methyl-5'-thioinosine + NH4(+)</text>
        <dbReference type="Rhea" id="RHEA:25025"/>
        <dbReference type="ChEBI" id="CHEBI:15377"/>
        <dbReference type="ChEBI" id="CHEBI:15378"/>
        <dbReference type="ChEBI" id="CHEBI:17509"/>
        <dbReference type="ChEBI" id="CHEBI:28938"/>
        <dbReference type="ChEBI" id="CHEBI:48595"/>
        <dbReference type="EC" id="3.5.4.31"/>
    </reaction>
</comment>
<feature type="binding site" evidence="4">
    <location>
        <position position="309"/>
    </location>
    <ligand>
        <name>Zn(2+)</name>
        <dbReference type="ChEBI" id="CHEBI:29105"/>
    </ligand>
</feature>
<feature type="domain" description="Amidohydrolase-related" evidence="5">
    <location>
        <begin position="62"/>
        <end position="413"/>
    </location>
</feature>
<keyword evidence="1 4" id="KW-0479">Metal-binding</keyword>
<dbReference type="GO" id="GO:0090614">
    <property type="term" value="F:5'-methylthioadenosine deaminase activity"/>
    <property type="evidence" value="ECO:0007669"/>
    <property type="project" value="UniProtKB-UniRule"/>
</dbReference>
<comment type="similarity">
    <text evidence="4">Belongs to the metallo-dependent hydrolases superfamily. MTA/SAH deaminase family.</text>
</comment>
<dbReference type="FunFam" id="3.20.20.140:FF:000014">
    <property type="entry name" value="5-methylthioadenosine/S-adenosylhomocysteine deaminase"/>
    <property type="match status" value="1"/>
</dbReference>
<dbReference type="InterPro" id="IPR023512">
    <property type="entry name" value="Deaminase_MtaD/DadD"/>
</dbReference>
<proteinExistence type="inferred from homology"/>
<dbReference type="PANTHER" id="PTHR43794">
    <property type="entry name" value="AMINOHYDROLASE SSNA-RELATED"/>
    <property type="match status" value="1"/>
</dbReference>
<feature type="binding site" evidence="4">
    <location>
        <position position="100"/>
    </location>
    <ligand>
        <name>substrate</name>
    </ligand>
</feature>
<dbReference type="AlphaFoldDB" id="E1YIK2"/>
<feature type="binding site" evidence="4">
    <location>
        <position position="194"/>
    </location>
    <ligand>
        <name>substrate</name>
    </ligand>
</feature>
<dbReference type="CDD" id="cd01298">
    <property type="entry name" value="ATZ_TRZ_like"/>
    <property type="match status" value="1"/>
</dbReference>
<protein>
    <recommendedName>
        <fullName evidence="4">5-methylthioadenosine/S-adenosylhomocysteine deaminase</fullName>
        <shortName evidence="4">MTA/SAH deaminase</shortName>
        <ecNumber evidence="4">3.5.4.28</ecNumber>
        <ecNumber evidence="4">3.5.4.31</ecNumber>
    </recommendedName>
</protein>
<gene>
    <name evidence="4" type="primary">mtaD</name>
    <name evidence="6" type="ORF">N47_D28580</name>
</gene>
<dbReference type="HAMAP" id="MF_01281">
    <property type="entry name" value="MTA_SAH_deamin"/>
    <property type="match status" value="1"/>
</dbReference>
<evidence type="ECO:0000256" key="3">
    <source>
        <dbReference type="ARBA" id="ARBA00022833"/>
    </source>
</evidence>
<reference evidence="6" key="1">
    <citation type="journal article" date="2011" name="Environ. Microbiol.">
        <title>Genomic insights into the metabolic potential of the polycyclic aromatic hydrocarbon degrading sulfate-reducing Deltaproteobacterium N47.</title>
        <authorList>
            <person name="Bergmann F."/>
            <person name="Selesi D."/>
            <person name="Weinmaier T."/>
            <person name="Tischler P."/>
            <person name="Rattei T."/>
            <person name="Meckenstock R.U."/>
        </authorList>
    </citation>
    <scope>NUCLEOTIDE SEQUENCE</scope>
</reference>
<evidence type="ECO:0000259" key="5">
    <source>
        <dbReference type="Pfam" id="PF01979"/>
    </source>
</evidence>
<evidence type="ECO:0000256" key="1">
    <source>
        <dbReference type="ARBA" id="ARBA00022723"/>
    </source>
</evidence>
<dbReference type="SUPFAM" id="SSF51556">
    <property type="entry name" value="Metallo-dependent hydrolases"/>
    <property type="match status" value="1"/>
</dbReference>
<sequence length="445" mass="48972">MNTMKYDLIIHNGIIVTVNKDFEIIKDGIVFINDGKIEEVSSKPKDFVFPQAKEIIDAAGGIIMPGLVNTHTHLPMTILRGIGDDLLLSEWLNNYIFPLEAKYMNPETVRIASCLGCAEMLLSGTTTCCDGYFHEEEVAQAVLESKMRAVLGQGVIDFPAPGIPDPAQNIKTAARYVEKWQNISSLIKPSIFCHSPYTCSENTLKKAKQIASSNNILFQIHAAETKDEFDTIMLKHSVSPLKYIEQTGILDENTLLVHAVWIDGKDIKIISNHNSKVSHNPQSNMKLASGISPVPQLLKEKITVGLGTDSCASNNDPDMFKEMDVAAKLHKVNTYDPTVMDAKTVVQMATIKGAEAIGLGNETGSIEKGKQADIIIIDTDSFHLIPMYNPVSHIVYSATGSDVRDVIVAGKPVVRDKKLLTMNTEEIIDRINHLACRIKKDAIMA</sequence>
<dbReference type="InterPro" id="IPR050287">
    <property type="entry name" value="MTA/SAH_deaminase"/>
</dbReference>
<evidence type="ECO:0000313" key="6">
    <source>
        <dbReference type="EMBL" id="CBX30049.1"/>
    </source>
</evidence>
<dbReference type="EMBL" id="FR695874">
    <property type="protein sequence ID" value="CBX30049.1"/>
    <property type="molecule type" value="Genomic_DNA"/>
</dbReference>
<feature type="binding site" evidence="4">
    <location>
        <position position="73"/>
    </location>
    <ligand>
        <name>Zn(2+)</name>
        <dbReference type="ChEBI" id="CHEBI:29105"/>
    </ligand>
</feature>
<keyword evidence="3 4" id="KW-0862">Zinc</keyword>
<dbReference type="InterPro" id="IPR011059">
    <property type="entry name" value="Metal-dep_hydrolase_composite"/>
</dbReference>
<dbReference type="SUPFAM" id="SSF51338">
    <property type="entry name" value="Composite domain of metallo-dependent hydrolases"/>
    <property type="match status" value="1"/>
</dbReference>
<feature type="binding site" evidence="4">
    <location>
        <position position="309"/>
    </location>
    <ligand>
        <name>substrate</name>
    </ligand>
</feature>
<feature type="binding site" evidence="4">
    <location>
        <position position="221"/>
    </location>
    <ligand>
        <name>Zn(2+)</name>
        <dbReference type="ChEBI" id="CHEBI:29105"/>
    </ligand>
</feature>
<feature type="binding site" evidence="4">
    <location>
        <position position="71"/>
    </location>
    <ligand>
        <name>Zn(2+)</name>
        <dbReference type="ChEBI" id="CHEBI:29105"/>
    </ligand>
</feature>
<evidence type="ECO:0000256" key="2">
    <source>
        <dbReference type="ARBA" id="ARBA00022801"/>
    </source>
</evidence>
<dbReference type="EC" id="3.5.4.28" evidence="4"/>
<dbReference type="PANTHER" id="PTHR43794:SF11">
    <property type="entry name" value="AMIDOHYDROLASE-RELATED DOMAIN-CONTAINING PROTEIN"/>
    <property type="match status" value="1"/>
</dbReference>